<proteinExistence type="predicted"/>
<accession>A0A7Y9XZ96</accession>
<evidence type="ECO:0000256" key="1">
    <source>
        <dbReference type="SAM" id="Phobius"/>
    </source>
</evidence>
<dbReference type="EMBL" id="JACBZF010000004">
    <property type="protein sequence ID" value="NYH96023.1"/>
    <property type="molecule type" value="Genomic_DNA"/>
</dbReference>
<protein>
    <recommendedName>
        <fullName evidence="4">DUF3429 domain-containing protein</fullName>
    </recommendedName>
</protein>
<dbReference type="RefSeq" id="WP_179407878.1">
    <property type="nucleotide sequence ID" value="NZ_BMGF01000004.1"/>
</dbReference>
<organism evidence="2 3">
    <name type="scientific">Novosphingobium marinum</name>
    <dbReference type="NCBI Taxonomy" id="1514948"/>
    <lineage>
        <taxon>Bacteria</taxon>
        <taxon>Pseudomonadati</taxon>
        <taxon>Pseudomonadota</taxon>
        <taxon>Alphaproteobacteria</taxon>
        <taxon>Sphingomonadales</taxon>
        <taxon>Sphingomonadaceae</taxon>
        <taxon>Novosphingobium</taxon>
    </lineage>
</organism>
<sequence length="149" mass="16218">MTPIPPYPRALGFAGLLPQLACLLAAWFGPPEWRWSALAIGWGYAALIFSFLGGLWWGIAASRMHEGERVPGWLWIASVVPSVVALASYIPWVFGEEWPGPSLVVLGLAIMASLAVDRRIAPSAPYWWMALRVPLSFGLGLSTLLLAFA</sequence>
<dbReference type="Proteomes" id="UP000522081">
    <property type="component" value="Unassembled WGS sequence"/>
</dbReference>
<comment type="caution">
    <text evidence="2">The sequence shown here is derived from an EMBL/GenBank/DDBJ whole genome shotgun (WGS) entry which is preliminary data.</text>
</comment>
<keyword evidence="3" id="KW-1185">Reference proteome</keyword>
<keyword evidence="1" id="KW-0812">Transmembrane</keyword>
<feature type="transmembrane region" description="Helical" evidence="1">
    <location>
        <begin position="35"/>
        <end position="60"/>
    </location>
</feature>
<dbReference type="InterPro" id="IPR021836">
    <property type="entry name" value="DUF3429"/>
</dbReference>
<keyword evidence="1" id="KW-1133">Transmembrane helix</keyword>
<feature type="transmembrane region" description="Helical" evidence="1">
    <location>
        <begin position="72"/>
        <end position="92"/>
    </location>
</feature>
<name>A0A7Y9XZ96_9SPHN</name>
<evidence type="ECO:0000313" key="2">
    <source>
        <dbReference type="EMBL" id="NYH96023.1"/>
    </source>
</evidence>
<reference evidence="2 3" key="1">
    <citation type="submission" date="2020-07" db="EMBL/GenBank/DDBJ databases">
        <title>Genomic Encyclopedia of Type Strains, Phase IV (KMG-IV): sequencing the most valuable type-strain genomes for metagenomic binning, comparative biology and taxonomic classification.</title>
        <authorList>
            <person name="Goeker M."/>
        </authorList>
    </citation>
    <scope>NUCLEOTIDE SEQUENCE [LARGE SCALE GENOMIC DNA]</scope>
    <source>
        <strain evidence="2 3">DSM 29043</strain>
    </source>
</reference>
<gene>
    <name evidence="2" type="ORF">FHS75_002355</name>
</gene>
<keyword evidence="1" id="KW-0472">Membrane</keyword>
<feature type="transmembrane region" description="Helical" evidence="1">
    <location>
        <begin position="128"/>
        <end position="148"/>
    </location>
</feature>
<evidence type="ECO:0008006" key="4">
    <source>
        <dbReference type="Google" id="ProtNLM"/>
    </source>
</evidence>
<evidence type="ECO:0000313" key="3">
    <source>
        <dbReference type="Proteomes" id="UP000522081"/>
    </source>
</evidence>
<dbReference type="AlphaFoldDB" id="A0A7Y9XZ96"/>
<dbReference type="Pfam" id="PF11911">
    <property type="entry name" value="DUF3429"/>
    <property type="match status" value="1"/>
</dbReference>